<dbReference type="AlphaFoldDB" id="A0AAV8PDQ6"/>
<dbReference type="EMBL" id="JAQQAF010000006">
    <property type="protein sequence ID" value="KAJ8480485.1"/>
    <property type="molecule type" value="Genomic_DNA"/>
</dbReference>
<reference evidence="2 3" key="1">
    <citation type="submission" date="2022-12" db="EMBL/GenBank/DDBJ databases">
        <title>Chromosome-scale assembly of the Ensete ventricosum genome.</title>
        <authorList>
            <person name="Dussert Y."/>
            <person name="Stocks J."/>
            <person name="Wendawek A."/>
            <person name="Woldeyes F."/>
            <person name="Nichols R.A."/>
            <person name="Borrell J.S."/>
        </authorList>
    </citation>
    <scope>NUCLEOTIDE SEQUENCE [LARGE SCALE GENOMIC DNA]</scope>
    <source>
        <strain evidence="3">cv. Maze</strain>
        <tissue evidence="2">Seeds</tissue>
    </source>
</reference>
<evidence type="ECO:0000256" key="1">
    <source>
        <dbReference type="SAM" id="MobiDB-lite"/>
    </source>
</evidence>
<dbReference type="Proteomes" id="UP001222027">
    <property type="component" value="Unassembled WGS sequence"/>
</dbReference>
<sequence length="203" mass="22167">MLADINATIRCLPIHIVAFSMKNSFVSLVGILDLGAKQRCDFFCNFRGISRFAGAFKEFLVAKTPEGDGRSFGVAYGSANDNSADEKAGEEDKEVGEEETPIQMVECQIWQDDDHVKTWSSPCTCSGSLKGMCATLVQQEGNVRWIIKGFLMDFNDSGGLALAAAQSHLIEAVIIVLLSRDSFTTTHANGFHILFSSWISLAM</sequence>
<organism evidence="2 3">
    <name type="scientific">Ensete ventricosum</name>
    <name type="common">Abyssinian banana</name>
    <name type="synonym">Musa ensete</name>
    <dbReference type="NCBI Taxonomy" id="4639"/>
    <lineage>
        <taxon>Eukaryota</taxon>
        <taxon>Viridiplantae</taxon>
        <taxon>Streptophyta</taxon>
        <taxon>Embryophyta</taxon>
        <taxon>Tracheophyta</taxon>
        <taxon>Spermatophyta</taxon>
        <taxon>Magnoliopsida</taxon>
        <taxon>Liliopsida</taxon>
        <taxon>Zingiberales</taxon>
        <taxon>Musaceae</taxon>
        <taxon>Ensete</taxon>
    </lineage>
</organism>
<proteinExistence type="predicted"/>
<evidence type="ECO:0000313" key="2">
    <source>
        <dbReference type="EMBL" id="KAJ8480485.1"/>
    </source>
</evidence>
<evidence type="ECO:0000313" key="3">
    <source>
        <dbReference type="Proteomes" id="UP001222027"/>
    </source>
</evidence>
<keyword evidence="3" id="KW-1185">Reference proteome</keyword>
<accession>A0AAV8PDQ6</accession>
<name>A0AAV8PDQ6_ENSVE</name>
<protein>
    <submittedName>
        <fullName evidence="2">Uncharacterized protein</fullName>
    </submittedName>
</protein>
<feature type="region of interest" description="Disordered" evidence="1">
    <location>
        <begin position="77"/>
        <end position="97"/>
    </location>
</feature>
<feature type="compositionally biased region" description="Acidic residues" evidence="1">
    <location>
        <begin position="88"/>
        <end position="97"/>
    </location>
</feature>
<comment type="caution">
    <text evidence="2">The sequence shown here is derived from an EMBL/GenBank/DDBJ whole genome shotgun (WGS) entry which is preliminary data.</text>
</comment>
<gene>
    <name evidence="2" type="ORF">OPV22_024212</name>
</gene>